<dbReference type="SUPFAM" id="SSF103088">
    <property type="entry name" value="OmpA-like"/>
    <property type="match status" value="1"/>
</dbReference>
<dbReference type="Proteomes" id="UP001255246">
    <property type="component" value="Unassembled WGS sequence"/>
</dbReference>
<dbReference type="Gene3D" id="2.60.120.260">
    <property type="entry name" value="Galactose-binding domain-like"/>
    <property type="match status" value="1"/>
</dbReference>
<dbReference type="InterPro" id="IPR006664">
    <property type="entry name" value="OMP_bac"/>
</dbReference>
<dbReference type="InterPro" id="IPR050330">
    <property type="entry name" value="Bact_OuterMem_StrucFunc"/>
</dbReference>
<name>A0ABU3AGQ1_9FLAO</name>
<evidence type="ECO:0000256" key="2">
    <source>
        <dbReference type="ARBA" id="ARBA00023136"/>
    </source>
</evidence>
<dbReference type="PRINTS" id="PR01021">
    <property type="entry name" value="OMPADOMAIN"/>
</dbReference>
<dbReference type="RefSeq" id="WP_311352455.1">
    <property type="nucleotide sequence ID" value="NZ_JAVRHR010000003.1"/>
</dbReference>
<evidence type="ECO:0000313" key="7">
    <source>
        <dbReference type="Proteomes" id="UP001255246"/>
    </source>
</evidence>
<dbReference type="Gene3D" id="3.30.1330.60">
    <property type="entry name" value="OmpA-like domain"/>
    <property type="match status" value="1"/>
</dbReference>
<organism evidence="6 7">
    <name type="scientific">Croceitalea rosinachiae</name>
    <dbReference type="NCBI Taxonomy" id="3075596"/>
    <lineage>
        <taxon>Bacteria</taxon>
        <taxon>Pseudomonadati</taxon>
        <taxon>Bacteroidota</taxon>
        <taxon>Flavobacteriia</taxon>
        <taxon>Flavobacteriales</taxon>
        <taxon>Flavobacteriaceae</taxon>
        <taxon>Croceitalea</taxon>
    </lineage>
</organism>
<evidence type="ECO:0000259" key="5">
    <source>
        <dbReference type="PROSITE" id="PS51123"/>
    </source>
</evidence>
<sequence>MRVVLKFILFIFFISVGEAYGQNLVKNPSFEDFEKCPNSLGTFNEDLTYWSTPTNGTTDYFNTCSKVMGAPENFNGIQQPKYGNAYAGLYFYAPADYREYIQAPLKRMLRKGEIYTLSFYVSLAEGSDFAVKDFGVVMSYKPLGIPTKKELSRGRLYRTERNQFQTIEINHPEFHEDKTDWLKVTASFEAKGFESYLILGNLRKNATTRIVQTKRKETKKGAYYYIDMVSLTKKDDGESMEHEVQSDLLIVFKNVHFDFDHFTLTKMAKSELDAIKLKMQDIPELRIEIHGHTDNFGNQAYNKALSEKRAKTIAMYLIKSGIEANRVSWFGHGSSKPLFDNLNGEERAQNRRAEFLFKSE</sequence>
<evidence type="ECO:0000256" key="3">
    <source>
        <dbReference type="ARBA" id="ARBA00023237"/>
    </source>
</evidence>
<dbReference type="PANTHER" id="PTHR30329">
    <property type="entry name" value="STATOR ELEMENT OF FLAGELLAR MOTOR COMPLEX"/>
    <property type="match status" value="1"/>
</dbReference>
<proteinExistence type="predicted"/>
<keyword evidence="2 4" id="KW-0472">Membrane</keyword>
<reference evidence="6 7" key="1">
    <citation type="submission" date="2023-09" db="EMBL/GenBank/DDBJ databases">
        <authorList>
            <person name="Rey-Velasco X."/>
        </authorList>
    </citation>
    <scope>NUCLEOTIDE SEQUENCE [LARGE SCALE GENOMIC DNA]</scope>
    <source>
        <strain evidence="6 7">F388</strain>
    </source>
</reference>
<dbReference type="Pfam" id="PF00691">
    <property type="entry name" value="OmpA"/>
    <property type="match status" value="1"/>
</dbReference>
<dbReference type="InterPro" id="IPR006665">
    <property type="entry name" value="OmpA-like"/>
</dbReference>
<feature type="domain" description="OmpA-like" evidence="5">
    <location>
        <begin position="244"/>
        <end position="360"/>
    </location>
</feature>
<dbReference type="InterPro" id="IPR036737">
    <property type="entry name" value="OmpA-like_sf"/>
</dbReference>
<keyword evidence="3" id="KW-0998">Cell outer membrane</keyword>
<gene>
    <name evidence="6" type="ORF">RM706_13570</name>
</gene>
<accession>A0ABU3AGQ1</accession>
<protein>
    <submittedName>
        <fullName evidence="6">OmpA family protein</fullName>
    </submittedName>
</protein>
<comment type="subcellular location">
    <subcellularLocation>
        <location evidence="1">Cell outer membrane</location>
    </subcellularLocation>
</comment>
<evidence type="ECO:0000313" key="6">
    <source>
        <dbReference type="EMBL" id="MDT0608071.1"/>
    </source>
</evidence>
<dbReference type="EMBL" id="JAVRHR010000003">
    <property type="protein sequence ID" value="MDT0608071.1"/>
    <property type="molecule type" value="Genomic_DNA"/>
</dbReference>
<dbReference type="InterPro" id="IPR006690">
    <property type="entry name" value="OMPA-like_CS"/>
</dbReference>
<dbReference type="PROSITE" id="PS01068">
    <property type="entry name" value="OMPA_1"/>
    <property type="match status" value="1"/>
</dbReference>
<dbReference type="PANTHER" id="PTHR30329:SF21">
    <property type="entry name" value="LIPOPROTEIN YIAD-RELATED"/>
    <property type="match status" value="1"/>
</dbReference>
<dbReference type="CDD" id="cd07185">
    <property type="entry name" value="OmpA_C-like"/>
    <property type="match status" value="1"/>
</dbReference>
<dbReference type="PROSITE" id="PS51123">
    <property type="entry name" value="OMPA_2"/>
    <property type="match status" value="1"/>
</dbReference>
<keyword evidence="7" id="KW-1185">Reference proteome</keyword>
<evidence type="ECO:0000256" key="4">
    <source>
        <dbReference type="PROSITE-ProRule" id="PRU00473"/>
    </source>
</evidence>
<evidence type="ECO:0000256" key="1">
    <source>
        <dbReference type="ARBA" id="ARBA00004442"/>
    </source>
</evidence>
<comment type="caution">
    <text evidence="6">The sequence shown here is derived from an EMBL/GenBank/DDBJ whole genome shotgun (WGS) entry which is preliminary data.</text>
</comment>